<keyword evidence="2" id="KW-0808">Transferase</keyword>
<dbReference type="EMBL" id="KY684083">
    <property type="protein sequence ID" value="ARF08662.1"/>
    <property type="molecule type" value="Genomic_DNA"/>
</dbReference>
<organism evidence="2">
    <name type="scientific">Catovirus CTV1</name>
    <dbReference type="NCBI Taxonomy" id="1977631"/>
    <lineage>
        <taxon>Viruses</taxon>
        <taxon>Varidnaviria</taxon>
        <taxon>Bamfordvirae</taxon>
        <taxon>Nucleocytoviricota</taxon>
        <taxon>Megaviricetes</taxon>
        <taxon>Imitervirales</taxon>
        <taxon>Mimiviridae</taxon>
        <taxon>Klosneuvirinae</taxon>
        <taxon>Catovirus</taxon>
    </lineage>
</organism>
<evidence type="ECO:0000259" key="1">
    <source>
        <dbReference type="PROSITE" id="PS50878"/>
    </source>
</evidence>
<evidence type="ECO:0000313" key="2">
    <source>
        <dbReference type="EMBL" id="ARF08662.1"/>
    </source>
</evidence>
<dbReference type="SUPFAM" id="SSF56672">
    <property type="entry name" value="DNA/RNA polymerases"/>
    <property type="match status" value="1"/>
</dbReference>
<dbReference type="Gene3D" id="3.30.70.270">
    <property type="match status" value="1"/>
</dbReference>
<reference evidence="2" key="1">
    <citation type="journal article" date="2017" name="Science">
        <title>Giant viruses with an expanded complement of translation system components.</title>
        <authorList>
            <person name="Schulz F."/>
            <person name="Yutin N."/>
            <person name="Ivanova N.N."/>
            <person name="Ortega D.R."/>
            <person name="Lee T.K."/>
            <person name="Vierheilig J."/>
            <person name="Daims H."/>
            <person name="Horn M."/>
            <person name="Wagner M."/>
            <person name="Jensen G.J."/>
            <person name="Kyrpides N.C."/>
            <person name="Koonin E.V."/>
            <person name="Woyke T."/>
        </authorList>
    </citation>
    <scope>NUCLEOTIDE SEQUENCE</scope>
    <source>
        <strain evidence="2">CTV1</strain>
    </source>
</reference>
<dbReference type="Pfam" id="PF00078">
    <property type="entry name" value="RVT_1"/>
    <property type="match status" value="1"/>
</dbReference>
<dbReference type="PANTHER" id="PTHR47027:SF20">
    <property type="entry name" value="REVERSE TRANSCRIPTASE-LIKE PROTEIN WITH RNA-DIRECTED DNA POLYMERASE DOMAIN"/>
    <property type="match status" value="1"/>
</dbReference>
<protein>
    <submittedName>
        <fullName evidence="2">Reverse transcriptase</fullName>
    </submittedName>
</protein>
<sequence>MLSRLRSFIYGEKYDEQSQNERKVKDMNKNEFLDFVKEKNFPKLDISSANYKKSLADINIYEDDLLTFEFELYEKLKSQLEVYKYNKGNDILKTKKFYVNPKFDKDTYEKSNDDINANPKSISPDISINMEIHNPNKVFNMNDIDLREYNATFRESQLKTDMLGISKNMLNDLPELLKQTVIGKYNEILKNPLSARHHNVGKSSLVYKTSKKGPITDIKSFRQVIGIPSIVSHFHRILALRINEYLQSNAYIDTTIQKGGISGVKMPIFEQIIKLKNIIKDANKNKKSLCVTFIDISDAFPSLEISKLKYVMLKYHMPENLIQYIVRYYEDFTYYVSTSQWKSKNIKWNRGLLQGCPISSVLFVLVLNYILKYLENKYVNECGYEIDGKKVLFLAYMDDIALTCSNMEAGKKIFEELEKILSEFGLKVNKTKTANMLINIQNVIQSDISTAVKYKYLGEWIWSDGNSLNNLRTLLFTIRSKMLYMEKRNLPNDQKIVLLTSKIIPFLHKKFAVLYDVSVIEKLKILRIIKYYAEKWGMNYNDDINVLFDMKELLKDTDDEILKNLDFEYNAYDIKENEELNIKMKLSQVKFEYENRNQQEIIDLDLD</sequence>
<proteinExistence type="predicted"/>
<accession>A0A1V0SAC8</accession>
<name>A0A1V0SAC8_9VIRU</name>
<dbReference type="CDD" id="cd01650">
    <property type="entry name" value="RT_nLTR_like"/>
    <property type="match status" value="1"/>
</dbReference>
<gene>
    <name evidence="2" type="ORF">Catovirus_1_712</name>
</gene>
<feature type="domain" description="Reverse transcriptase" evidence="1">
    <location>
        <begin position="187"/>
        <end position="461"/>
    </location>
</feature>
<dbReference type="InterPro" id="IPR000477">
    <property type="entry name" value="RT_dom"/>
</dbReference>
<dbReference type="InterPro" id="IPR043128">
    <property type="entry name" value="Rev_trsase/Diguanyl_cyclase"/>
</dbReference>
<keyword evidence="2" id="KW-0695">RNA-directed DNA polymerase</keyword>
<dbReference type="PANTHER" id="PTHR47027">
    <property type="entry name" value="REVERSE TRANSCRIPTASE DOMAIN-CONTAINING PROTEIN"/>
    <property type="match status" value="1"/>
</dbReference>
<dbReference type="InterPro" id="IPR043502">
    <property type="entry name" value="DNA/RNA_pol_sf"/>
</dbReference>
<dbReference type="GO" id="GO:0003964">
    <property type="term" value="F:RNA-directed DNA polymerase activity"/>
    <property type="evidence" value="ECO:0007669"/>
    <property type="project" value="UniProtKB-KW"/>
</dbReference>
<dbReference type="PROSITE" id="PS50878">
    <property type="entry name" value="RT_POL"/>
    <property type="match status" value="1"/>
</dbReference>
<keyword evidence="2" id="KW-0548">Nucleotidyltransferase</keyword>